<gene>
    <name evidence="9" type="ORF">WJX81_002747</name>
</gene>
<evidence type="ECO:0000313" key="10">
    <source>
        <dbReference type="Proteomes" id="UP001445335"/>
    </source>
</evidence>
<evidence type="ECO:0000313" key="9">
    <source>
        <dbReference type="EMBL" id="KAK9838124.1"/>
    </source>
</evidence>
<accession>A0AAW1RW21</accession>
<evidence type="ECO:0000256" key="5">
    <source>
        <dbReference type="ARBA" id="ARBA00022801"/>
    </source>
</evidence>
<dbReference type="InterPro" id="IPR008162">
    <property type="entry name" value="Pyrophosphatase"/>
</dbReference>
<evidence type="ECO:0000256" key="8">
    <source>
        <dbReference type="SAM" id="MobiDB-lite"/>
    </source>
</evidence>
<evidence type="ECO:0000256" key="7">
    <source>
        <dbReference type="ARBA" id="ARBA00047820"/>
    </source>
</evidence>
<dbReference type="EMBL" id="JALJOU010000020">
    <property type="protein sequence ID" value="KAK9838124.1"/>
    <property type="molecule type" value="Genomic_DNA"/>
</dbReference>
<protein>
    <recommendedName>
        <fullName evidence="3">inorganic diphosphatase</fullName>
        <ecNumber evidence="3">3.6.1.1</ecNumber>
    </recommendedName>
</protein>
<keyword evidence="5" id="KW-0378">Hydrolase</keyword>
<dbReference type="PROSITE" id="PS00387">
    <property type="entry name" value="PPASE"/>
    <property type="match status" value="1"/>
</dbReference>
<dbReference type="Pfam" id="PF00719">
    <property type="entry name" value="Pyrophosphatase"/>
    <property type="match status" value="1"/>
</dbReference>
<dbReference type="GO" id="GO:0006796">
    <property type="term" value="P:phosphate-containing compound metabolic process"/>
    <property type="evidence" value="ECO:0007669"/>
    <property type="project" value="InterPro"/>
</dbReference>
<dbReference type="AlphaFoldDB" id="A0AAW1RW21"/>
<comment type="caution">
    <text evidence="9">The sequence shown here is derived from an EMBL/GenBank/DDBJ whole genome shotgun (WGS) entry which is preliminary data.</text>
</comment>
<dbReference type="Proteomes" id="UP001445335">
    <property type="component" value="Unassembled WGS sequence"/>
</dbReference>
<comment type="similarity">
    <text evidence="2">Belongs to the PPase family.</text>
</comment>
<dbReference type="CDD" id="cd00412">
    <property type="entry name" value="pyrophosphatase"/>
    <property type="match status" value="1"/>
</dbReference>
<dbReference type="PANTHER" id="PTHR10286">
    <property type="entry name" value="INORGANIC PYROPHOSPHATASE"/>
    <property type="match status" value="1"/>
</dbReference>
<evidence type="ECO:0000256" key="4">
    <source>
        <dbReference type="ARBA" id="ARBA00022723"/>
    </source>
</evidence>
<dbReference type="GO" id="GO:0005737">
    <property type="term" value="C:cytoplasm"/>
    <property type="evidence" value="ECO:0007669"/>
    <property type="project" value="InterPro"/>
</dbReference>
<evidence type="ECO:0000256" key="2">
    <source>
        <dbReference type="ARBA" id="ARBA00006220"/>
    </source>
</evidence>
<evidence type="ECO:0000256" key="1">
    <source>
        <dbReference type="ARBA" id="ARBA00001946"/>
    </source>
</evidence>
<keyword evidence="6" id="KW-0460">Magnesium</keyword>
<evidence type="ECO:0000256" key="3">
    <source>
        <dbReference type="ARBA" id="ARBA00012146"/>
    </source>
</evidence>
<dbReference type="GO" id="GO:0004427">
    <property type="term" value="F:inorganic diphosphate phosphatase activity"/>
    <property type="evidence" value="ECO:0007669"/>
    <property type="project" value="UniProtKB-EC"/>
</dbReference>
<reference evidence="9 10" key="1">
    <citation type="journal article" date="2024" name="Nat. Commun.">
        <title>Phylogenomics reveals the evolutionary origins of lichenization in chlorophyte algae.</title>
        <authorList>
            <person name="Puginier C."/>
            <person name="Libourel C."/>
            <person name="Otte J."/>
            <person name="Skaloud P."/>
            <person name="Haon M."/>
            <person name="Grisel S."/>
            <person name="Petersen M."/>
            <person name="Berrin J.G."/>
            <person name="Delaux P.M."/>
            <person name="Dal Grande F."/>
            <person name="Keller J."/>
        </authorList>
    </citation>
    <scope>NUCLEOTIDE SEQUENCE [LARGE SCALE GENOMIC DNA]</scope>
    <source>
        <strain evidence="9 10">SAG 245.80</strain>
    </source>
</reference>
<keyword evidence="10" id="KW-1185">Reference proteome</keyword>
<dbReference type="GO" id="GO:0000287">
    <property type="term" value="F:magnesium ion binding"/>
    <property type="evidence" value="ECO:0007669"/>
    <property type="project" value="InterPro"/>
</dbReference>
<dbReference type="EC" id="3.6.1.1" evidence="3"/>
<keyword evidence="4" id="KW-0479">Metal-binding</keyword>
<name>A0AAW1RW21_9CHLO</name>
<evidence type="ECO:0000256" key="6">
    <source>
        <dbReference type="ARBA" id="ARBA00022842"/>
    </source>
</evidence>
<feature type="region of interest" description="Disordered" evidence="8">
    <location>
        <begin position="110"/>
        <end position="138"/>
    </location>
</feature>
<dbReference type="Gene3D" id="3.90.80.10">
    <property type="entry name" value="Inorganic pyrophosphatase"/>
    <property type="match status" value="1"/>
</dbReference>
<comment type="cofactor">
    <cofactor evidence="1">
        <name>Mg(2+)</name>
        <dbReference type="ChEBI" id="CHEBI:18420"/>
    </cofactor>
</comment>
<dbReference type="SUPFAM" id="SSF50324">
    <property type="entry name" value="Inorganic pyrophosphatase"/>
    <property type="match status" value="1"/>
</dbReference>
<comment type="catalytic activity">
    <reaction evidence="7">
        <text>diphosphate + H2O = 2 phosphate + H(+)</text>
        <dbReference type="Rhea" id="RHEA:24576"/>
        <dbReference type="ChEBI" id="CHEBI:15377"/>
        <dbReference type="ChEBI" id="CHEBI:15378"/>
        <dbReference type="ChEBI" id="CHEBI:33019"/>
        <dbReference type="ChEBI" id="CHEBI:43474"/>
        <dbReference type="EC" id="3.6.1.1"/>
    </reaction>
</comment>
<sequence>MSTASFGDSASGAGCLDITYRLYQDDDSKLEQVTAPADTLAHDPSAPAWGLALAPGLPAAQRSAALAELFCLPTDEPLPAGAAEEGAPLQPRFSGVLLMTAASVRSSSVAPIGVPGDQPGAQRNIGGGEWGRYAPRDTGKPGTLERRIFLQENGRDISPWHDIPLRNSDGTINMVCEIPKDTTAKLEVATGEEGTPIKQDVKKGKPRFYHEPIPWNYGMLPQTWEDPQHCDAALGNLTGDNDPVDVVELSGVQLAAGSVHRVRALGAFAMIDEGELDWKVLCVRADLPLAERLHDIADIERELPGELERVMIWFRDYKIPDGKPPNAFGYGGAPLGASLAGRVISDTHALYQDLVSGARANDEALFLT</sequence>
<dbReference type="InterPro" id="IPR036649">
    <property type="entry name" value="Pyrophosphatase_sf"/>
</dbReference>
<organism evidence="9 10">
    <name type="scientific">Elliptochloris bilobata</name>
    <dbReference type="NCBI Taxonomy" id="381761"/>
    <lineage>
        <taxon>Eukaryota</taxon>
        <taxon>Viridiplantae</taxon>
        <taxon>Chlorophyta</taxon>
        <taxon>core chlorophytes</taxon>
        <taxon>Trebouxiophyceae</taxon>
        <taxon>Trebouxiophyceae incertae sedis</taxon>
        <taxon>Elliptochloris clade</taxon>
        <taxon>Elliptochloris</taxon>
    </lineage>
</organism>
<proteinExistence type="inferred from homology"/>